<name>A0ABQ5KFW1_9EUKA</name>
<keyword evidence="2" id="KW-1185">Reference proteome</keyword>
<evidence type="ECO:0000313" key="1">
    <source>
        <dbReference type="EMBL" id="GKT30816.1"/>
    </source>
</evidence>
<protein>
    <submittedName>
        <fullName evidence="1">Uncharacterized protein</fullName>
    </submittedName>
</protein>
<reference evidence="1" key="1">
    <citation type="submission" date="2022-03" db="EMBL/GenBank/DDBJ databases">
        <title>Draft genome sequence of Aduncisulcus paluster, a free-living microaerophilic Fornicata.</title>
        <authorList>
            <person name="Yuyama I."/>
            <person name="Kume K."/>
            <person name="Tamura T."/>
            <person name="Inagaki Y."/>
            <person name="Hashimoto T."/>
        </authorList>
    </citation>
    <scope>NUCLEOTIDE SEQUENCE</scope>
    <source>
        <strain evidence="1">NY0171</strain>
    </source>
</reference>
<gene>
    <name evidence="1" type="ORF">ADUPG1_001713</name>
</gene>
<proteinExistence type="predicted"/>
<dbReference type="EMBL" id="BQXS01001591">
    <property type="protein sequence ID" value="GKT30816.1"/>
    <property type="molecule type" value="Genomic_DNA"/>
</dbReference>
<comment type="caution">
    <text evidence="1">The sequence shown here is derived from an EMBL/GenBank/DDBJ whole genome shotgun (WGS) entry which is preliminary data.</text>
</comment>
<sequence>SKAIPITKSILRTVGGSRARSFFKLLQRVYPCSGSEIDPSTGYCSHEVAFSHIPITVTAERDIMDHNVLSFSLPLHLSTGECLGILTMDVSMAMFDSYLYKQIFVSSSTSTSGISLIDNDMYALPSSISLELTHNVSYVMMFGN</sequence>
<accession>A0ABQ5KFW1</accession>
<organism evidence="1 2">
    <name type="scientific">Aduncisulcus paluster</name>
    <dbReference type="NCBI Taxonomy" id="2918883"/>
    <lineage>
        <taxon>Eukaryota</taxon>
        <taxon>Metamonada</taxon>
        <taxon>Carpediemonas-like organisms</taxon>
        <taxon>Aduncisulcus</taxon>
    </lineage>
</organism>
<evidence type="ECO:0000313" key="2">
    <source>
        <dbReference type="Proteomes" id="UP001057375"/>
    </source>
</evidence>
<dbReference type="Proteomes" id="UP001057375">
    <property type="component" value="Unassembled WGS sequence"/>
</dbReference>
<feature type="non-terminal residue" evidence="1">
    <location>
        <position position="1"/>
    </location>
</feature>
<feature type="non-terminal residue" evidence="1">
    <location>
        <position position="144"/>
    </location>
</feature>